<evidence type="ECO:0000256" key="9">
    <source>
        <dbReference type="SAM" id="Phobius"/>
    </source>
</evidence>
<keyword evidence="2" id="KW-0813">Transport</keyword>
<dbReference type="InterPro" id="IPR055348">
    <property type="entry name" value="DctQ"/>
</dbReference>
<feature type="transmembrane region" description="Helical" evidence="9">
    <location>
        <begin position="50"/>
        <end position="68"/>
    </location>
</feature>
<keyword evidence="6 9" id="KW-1133">Transmembrane helix</keyword>
<evidence type="ECO:0000259" key="10">
    <source>
        <dbReference type="Pfam" id="PF04290"/>
    </source>
</evidence>
<gene>
    <name evidence="11" type="ORF">J2Z83_000682</name>
</gene>
<reference evidence="11 12" key="1">
    <citation type="submission" date="2021-03" db="EMBL/GenBank/DDBJ databases">
        <title>Genomic Encyclopedia of Type Strains, Phase IV (KMG-IV): sequencing the most valuable type-strain genomes for metagenomic binning, comparative biology and taxonomic classification.</title>
        <authorList>
            <person name="Goeker M."/>
        </authorList>
    </citation>
    <scope>NUCLEOTIDE SEQUENCE [LARGE SCALE GENOMIC DNA]</scope>
    <source>
        <strain evidence="11 12">DSM 25609</strain>
    </source>
</reference>
<dbReference type="Proteomes" id="UP001519345">
    <property type="component" value="Unassembled WGS sequence"/>
</dbReference>
<dbReference type="Pfam" id="PF04290">
    <property type="entry name" value="DctQ"/>
    <property type="match status" value="1"/>
</dbReference>
<keyword evidence="12" id="KW-1185">Reference proteome</keyword>
<keyword evidence="5 9" id="KW-0812">Transmembrane</keyword>
<evidence type="ECO:0000256" key="7">
    <source>
        <dbReference type="ARBA" id="ARBA00023136"/>
    </source>
</evidence>
<dbReference type="RefSeq" id="WP_209461803.1">
    <property type="nucleotide sequence ID" value="NZ_CP110224.1"/>
</dbReference>
<sequence>MKALKMTKNALDRLLLVSSLIILVVMVLVILYQVFSRQILGTAPAWTEELSRLLFVWVSFFGIAYGFKEKLHIGVGLVVNMFPEKVQDIFDYLAKALVIAFGMILIYYGWQFTVLTSSSTMPAIGWPSSVLYACMPIAGVFVTLNGIELLFRKGMHQELDDVSEE</sequence>
<evidence type="ECO:0000256" key="4">
    <source>
        <dbReference type="ARBA" id="ARBA00022519"/>
    </source>
</evidence>
<feature type="transmembrane region" description="Helical" evidence="9">
    <location>
        <begin position="89"/>
        <end position="110"/>
    </location>
</feature>
<comment type="caution">
    <text evidence="11">The sequence shown here is derived from an EMBL/GenBank/DDBJ whole genome shotgun (WGS) entry which is preliminary data.</text>
</comment>
<name>A0ABS4ICC7_9BACI</name>
<keyword evidence="4" id="KW-0997">Cell inner membrane</keyword>
<comment type="similarity">
    <text evidence="8">Belongs to the TRAP transporter small permease family.</text>
</comment>
<feature type="transmembrane region" description="Helical" evidence="9">
    <location>
        <begin position="14"/>
        <end position="35"/>
    </location>
</feature>
<evidence type="ECO:0000256" key="8">
    <source>
        <dbReference type="ARBA" id="ARBA00038436"/>
    </source>
</evidence>
<dbReference type="PANTHER" id="PTHR35011">
    <property type="entry name" value="2,3-DIKETO-L-GULONATE TRAP TRANSPORTER SMALL PERMEASE PROTEIN YIAM"/>
    <property type="match status" value="1"/>
</dbReference>
<keyword evidence="3" id="KW-1003">Cell membrane</keyword>
<evidence type="ECO:0000256" key="5">
    <source>
        <dbReference type="ARBA" id="ARBA00022692"/>
    </source>
</evidence>
<organism evidence="11 12">
    <name type="scientific">Virgibacillus natechei</name>
    <dbReference type="NCBI Taxonomy" id="1216297"/>
    <lineage>
        <taxon>Bacteria</taxon>
        <taxon>Bacillati</taxon>
        <taxon>Bacillota</taxon>
        <taxon>Bacilli</taxon>
        <taxon>Bacillales</taxon>
        <taxon>Bacillaceae</taxon>
        <taxon>Virgibacillus</taxon>
    </lineage>
</organism>
<protein>
    <submittedName>
        <fullName evidence="11">TRAP-type C4-dicarboxylate transport system permease small subunit</fullName>
    </submittedName>
</protein>
<dbReference type="PANTHER" id="PTHR35011:SF11">
    <property type="entry name" value="TRAP TRANSPORTER SMALL PERMEASE PROTEIN"/>
    <property type="match status" value="1"/>
</dbReference>
<evidence type="ECO:0000256" key="6">
    <source>
        <dbReference type="ARBA" id="ARBA00022989"/>
    </source>
</evidence>
<evidence type="ECO:0000313" key="11">
    <source>
        <dbReference type="EMBL" id="MBP1968590.1"/>
    </source>
</evidence>
<evidence type="ECO:0000256" key="1">
    <source>
        <dbReference type="ARBA" id="ARBA00004429"/>
    </source>
</evidence>
<keyword evidence="7 9" id="KW-0472">Membrane</keyword>
<feature type="transmembrane region" description="Helical" evidence="9">
    <location>
        <begin position="130"/>
        <end position="151"/>
    </location>
</feature>
<evidence type="ECO:0000256" key="2">
    <source>
        <dbReference type="ARBA" id="ARBA00022448"/>
    </source>
</evidence>
<dbReference type="EMBL" id="JAGGKX010000002">
    <property type="protein sequence ID" value="MBP1968590.1"/>
    <property type="molecule type" value="Genomic_DNA"/>
</dbReference>
<feature type="domain" description="Tripartite ATP-independent periplasmic transporters DctQ component" evidence="10">
    <location>
        <begin position="26"/>
        <end position="152"/>
    </location>
</feature>
<evidence type="ECO:0000313" key="12">
    <source>
        <dbReference type="Proteomes" id="UP001519345"/>
    </source>
</evidence>
<comment type="subcellular location">
    <subcellularLocation>
        <location evidence="1">Cell inner membrane</location>
        <topology evidence="1">Multi-pass membrane protein</topology>
    </subcellularLocation>
</comment>
<evidence type="ECO:0000256" key="3">
    <source>
        <dbReference type="ARBA" id="ARBA00022475"/>
    </source>
</evidence>
<accession>A0ABS4ICC7</accession>
<proteinExistence type="inferred from homology"/>
<dbReference type="InterPro" id="IPR007387">
    <property type="entry name" value="TRAP_DctQ"/>
</dbReference>